<dbReference type="InterPro" id="IPR041698">
    <property type="entry name" value="Methyltransf_25"/>
</dbReference>
<dbReference type="Pfam" id="PF13649">
    <property type="entry name" value="Methyltransf_25"/>
    <property type="match status" value="1"/>
</dbReference>
<dbReference type="EMBL" id="LCTW02000333">
    <property type="protein sequence ID" value="KXX74633.1"/>
    <property type="molecule type" value="Genomic_DNA"/>
</dbReference>
<dbReference type="VEuPathDB" id="FungiDB:MMYC01_208528"/>
<accession>A0A175VTC2</accession>
<evidence type="ECO:0000313" key="3">
    <source>
        <dbReference type="Proteomes" id="UP000078237"/>
    </source>
</evidence>
<keyword evidence="2" id="KW-0689">Ribosomal protein</keyword>
<keyword evidence="2" id="KW-0489">Methyltransferase</keyword>
<keyword evidence="3" id="KW-1185">Reference proteome</keyword>
<name>A0A175VTC2_9PEZI</name>
<dbReference type="GO" id="GO:0032259">
    <property type="term" value="P:methylation"/>
    <property type="evidence" value="ECO:0007669"/>
    <property type="project" value="UniProtKB-KW"/>
</dbReference>
<dbReference type="Proteomes" id="UP000078237">
    <property type="component" value="Unassembled WGS sequence"/>
</dbReference>
<reference evidence="2 3" key="1">
    <citation type="journal article" date="2016" name="Genome Announc.">
        <title>Genome Sequence of Madurella mycetomatis mm55, Isolated from a Human Mycetoma Case in Sudan.</title>
        <authorList>
            <person name="Smit S."/>
            <person name="Derks M.F."/>
            <person name="Bervoets S."/>
            <person name="Fahal A."/>
            <person name="van Leeuwen W."/>
            <person name="van Belkum A."/>
            <person name="van de Sande W.W."/>
        </authorList>
    </citation>
    <scope>NUCLEOTIDE SEQUENCE [LARGE SCALE GENOMIC DNA]</scope>
    <source>
        <strain evidence="3">mm55</strain>
    </source>
</reference>
<dbReference type="GO" id="GO:0005840">
    <property type="term" value="C:ribosome"/>
    <property type="evidence" value="ECO:0007669"/>
    <property type="project" value="UniProtKB-KW"/>
</dbReference>
<proteinExistence type="predicted"/>
<sequence length="281" mass="31011">MSTQESLAAQSISSWRVNAGYWDATISKTGNKYWRRLQEPSLARLLSAHLSKPGCRALDLATGNGLCARWMLQKGASHVLATDGCEEMVQIARGYAQTDGMLEENGGRVAFRVVDVTSERDLQGLVGDKEERFDVVLMNMAIMDVATLEPLAKALPGLLAKDGAFVATLLHPVFFTSGASRNVELRFSRVTGDLEVVRTKIIKNYMSVPPAVDIALPGQPVKQVSFHRPMHELFATFFRAGLVMDAMEELAFTEEDTEARIESSSNYTQLPAILAFRMRLP</sequence>
<dbReference type="CDD" id="cd02440">
    <property type="entry name" value="AdoMet_MTases"/>
    <property type="match status" value="1"/>
</dbReference>
<dbReference type="OrthoDB" id="6329284at2759"/>
<comment type="caution">
    <text evidence="2">The sequence shown here is derived from an EMBL/GenBank/DDBJ whole genome shotgun (WGS) entry which is preliminary data.</text>
</comment>
<feature type="domain" description="Methyltransferase" evidence="1">
    <location>
        <begin position="58"/>
        <end position="161"/>
    </location>
</feature>
<evidence type="ECO:0000259" key="1">
    <source>
        <dbReference type="Pfam" id="PF13649"/>
    </source>
</evidence>
<keyword evidence="2" id="KW-0687">Ribonucleoprotein</keyword>
<dbReference type="GO" id="GO:0008168">
    <property type="term" value="F:methyltransferase activity"/>
    <property type="evidence" value="ECO:0007669"/>
    <property type="project" value="UniProtKB-KW"/>
</dbReference>
<evidence type="ECO:0000313" key="2">
    <source>
        <dbReference type="EMBL" id="KXX74633.1"/>
    </source>
</evidence>
<dbReference type="InterPro" id="IPR029063">
    <property type="entry name" value="SAM-dependent_MTases_sf"/>
</dbReference>
<keyword evidence="2" id="KW-0808">Transferase</keyword>
<dbReference type="AlphaFoldDB" id="A0A175VTC2"/>
<dbReference type="Gene3D" id="3.40.50.150">
    <property type="entry name" value="Vaccinia Virus protein VP39"/>
    <property type="match status" value="1"/>
</dbReference>
<organism evidence="2 3">
    <name type="scientific">Madurella mycetomatis</name>
    <dbReference type="NCBI Taxonomy" id="100816"/>
    <lineage>
        <taxon>Eukaryota</taxon>
        <taxon>Fungi</taxon>
        <taxon>Dikarya</taxon>
        <taxon>Ascomycota</taxon>
        <taxon>Pezizomycotina</taxon>
        <taxon>Sordariomycetes</taxon>
        <taxon>Sordariomycetidae</taxon>
        <taxon>Sordariales</taxon>
        <taxon>Sordariales incertae sedis</taxon>
        <taxon>Madurella</taxon>
    </lineage>
</organism>
<gene>
    <name evidence="2" type="ORF">MMYC01_208528</name>
</gene>
<dbReference type="SUPFAM" id="SSF53335">
    <property type="entry name" value="S-adenosyl-L-methionine-dependent methyltransferases"/>
    <property type="match status" value="1"/>
</dbReference>
<protein>
    <submittedName>
        <fullName evidence="2">Ribosomal protein L11 methyltransferase</fullName>
    </submittedName>
</protein>